<sequence length="119" mass="13436">MMARLEMMGRFQLDPARSDVDPTELSSRCLLPFYDDAVQDPEGFLADLRAFVADDDGGFATYGAARLTTELLGLDCRLPDALALIDGGIAFKRDRGFPPESLAMFEFQRWRETHGDERW</sequence>
<accession>L7F4W9</accession>
<gene>
    <name evidence="1" type="ORF">STRTUCAR8_01776</name>
</gene>
<comment type="caution">
    <text evidence="1">The sequence shown here is derived from an EMBL/GenBank/DDBJ whole genome shotgun (WGS) entry which is preliminary data.</text>
</comment>
<reference evidence="1 2" key="1">
    <citation type="journal article" date="2011" name="Plasmid">
        <title>Streptomyces turgidiscabies Car8 contains a modular pathogenicity island that shares virulence genes with other actinobacterial plant pathogens.</title>
        <authorList>
            <person name="Huguet-Tapia J.C."/>
            <person name="Badger J.H."/>
            <person name="Loria R."/>
            <person name="Pettis G.S."/>
        </authorList>
    </citation>
    <scope>NUCLEOTIDE SEQUENCE [LARGE SCALE GENOMIC DNA]</scope>
    <source>
        <strain evidence="1 2">Car8</strain>
    </source>
</reference>
<name>L7F4W9_STRT8</name>
<evidence type="ECO:0000313" key="2">
    <source>
        <dbReference type="Proteomes" id="UP000010931"/>
    </source>
</evidence>
<dbReference type="GeneID" id="97407741"/>
<protein>
    <submittedName>
        <fullName evidence="1">Uncharacterized protein</fullName>
    </submittedName>
</protein>
<dbReference type="RefSeq" id="WP_006378602.1">
    <property type="nucleotide sequence ID" value="NZ_AEJB01000361.1"/>
</dbReference>
<proteinExistence type="predicted"/>
<dbReference type="EMBL" id="AEJB01000361">
    <property type="protein sequence ID" value="ELP65680.1"/>
    <property type="molecule type" value="Genomic_DNA"/>
</dbReference>
<dbReference type="AlphaFoldDB" id="L7F4W9"/>
<organism evidence="1 2">
    <name type="scientific">Streptomyces turgidiscabies (strain Car8)</name>
    <dbReference type="NCBI Taxonomy" id="698760"/>
    <lineage>
        <taxon>Bacteria</taxon>
        <taxon>Bacillati</taxon>
        <taxon>Actinomycetota</taxon>
        <taxon>Actinomycetes</taxon>
        <taxon>Kitasatosporales</taxon>
        <taxon>Streptomycetaceae</taxon>
        <taxon>Streptomyces</taxon>
    </lineage>
</organism>
<dbReference type="Proteomes" id="UP000010931">
    <property type="component" value="Unassembled WGS sequence"/>
</dbReference>
<keyword evidence="2" id="KW-1185">Reference proteome</keyword>
<evidence type="ECO:0000313" key="1">
    <source>
        <dbReference type="EMBL" id="ELP65680.1"/>
    </source>
</evidence>
<dbReference type="PATRIC" id="fig|698760.3.peg.5308"/>